<evidence type="ECO:0000256" key="17">
    <source>
        <dbReference type="ARBA" id="ARBA00023180"/>
    </source>
</evidence>
<evidence type="ECO:0000256" key="20">
    <source>
        <dbReference type="ARBA" id="ARBA00033328"/>
    </source>
</evidence>
<dbReference type="InterPro" id="IPR046450">
    <property type="entry name" value="PA_dom_sf"/>
</dbReference>
<evidence type="ECO:0000256" key="1">
    <source>
        <dbReference type="ARBA" id="ARBA00004240"/>
    </source>
</evidence>
<dbReference type="Pfam" id="PF04389">
    <property type="entry name" value="Peptidase_M28"/>
    <property type="match status" value="1"/>
</dbReference>
<keyword evidence="15" id="KW-0482">Metalloprotease</keyword>
<keyword evidence="7" id="KW-0121">Carboxypeptidase</keyword>
<evidence type="ECO:0000256" key="8">
    <source>
        <dbReference type="ARBA" id="ARBA00022670"/>
    </source>
</evidence>
<keyword evidence="12" id="KW-0256">Endoplasmic reticulum</keyword>
<evidence type="ECO:0000259" key="22">
    <source>
        <dbReference type="Pfam" id="PF04389"/>
    </source>
</evidence>
<evidence type="ECO:0000256" key="11">
    <source>
        <dbReference type="ARBA" id="ARBA00022801"/>
    </source>
</evidence>
<feature type="domain" description="PA" evidence="21">
    <location>
        <begin position="118"/>
        <end position="194"/>
    </location>
</feature>
<evidence type="ECO:0000256" key="5">
    <source>
        <dbReference type="ARBA" id="ARBA00014116"/>
    </source>
</evidence>
<keyword evidence="24" id="KW-1185">Reference proteome</keyword>
<organism evidence="23 24">
    <name type="scientific">Sediminicoccus rosea</name>
    <dbReference type="NCBI Taxonomy" id="1225128"/>
    <lineage>
        <taxon>Bacteria</taxon>
        <taxon>Pseudomonadati</taxon>
        <taxon>Pseudomonadota</taxon>
        <taxon>Alphaproteobacteria</taxon>
        <taxon>Acetobacterales</taxon>
        <taxon>Roseomonadaceae</taxon>
        <taxon>Sediminicoccus</taxon>
    </lineage>
</organism>
<keyword evidence="14" id="KW-0333">Golgi apparatus</keyword>
<keyword evidence="10" id="KW-0732">Signal</keyword>
<dbReference type="PANTHER" id="PTHR12053:SF3">
    <property type="entry name" value="CARBOXYPEPTIDASE Q"/>
    <property type="match status" value="1"/>
</dbReference>
<keyword evidence="16" id="KW-0865">Zymogen</keyword>
<evidence type="ECO:0000256" key="3">
    <source>
        <dbReference type="ARBA" id="ARBA00004555"/>
    </source>
</evidence>
<evidence type="ECO:0000256" key="13">
    <source>
        <dbReference type="ARBA" id="ARBA00022833"/>
    </source>
</evidence>
<proteinExistence type="predicted"/>
<keyword evidence="8" id="KW-0645">Protease</keyword>
<dbReference type="Proteomes" id="UP001305521">
    <property type="component" value="Chromosome"/>
</dbReference>
<dbReference type="Gene3D" id="3.40.630.10">
    <property type="entry name" value="Zn peptidases"/>
    <property type="match status" value="1"/>
</dbReference>
<keyword evidence="6" id="KW-0964">Secreted</keyword>
<dbReference type="Pfam" id="PF02225">
    <property type="entry name" value="PA"/>
    <property type="match status" value="1"/>
</dbReference>
<evidence type="ECO:0000256" key="2">
    <source>
        <dbReference type="ARBA" id="ARBA00004371"/>
    </source>
</evidence>
<gene>
    <name evidence="23" type="ORF">R9Z33_15410</name>
</gene>
<comment type="subunit">
    <text evidence="19">Homodimer. The monomeric form is inactive while the homodimer is active.</text>
</comment>
<sequence>MLTPDVIEKVLGRIWASPRINADFAAICATGGRFSGTASEKAAVEWLAPRLAEATGAAVTREPIPYRGWSRIGARVTDARGVTHKAEALGRSPATPPEGLEAPLLDLGRGTPEQILAAGEAVRGAIILVRHEFMVGTGHVHRRKKYECARDAGAAGFLIACHEPGLLPVTGSAGNGGPGNIPCAGLSHEAGAALAAQSGQRIRIFVEGVFEDRVAENLLATMQGKGEELVVLSAHIDGHDLACSAIDNASGLACALTVAEAIRDVVPGLARGVQVGLFNIEEWALLGSAAHLAQMAPAERGKRVLNVNLDSLAGAEGITALTSGVPGMAEFLHAALGPAGLSIGISAPFMGNSDHANYIRHGIPALRLCAGFDRPLSNMRFLLTPADTPDKVHPHQLKLAASVAAMLVLAGCASAAAPVPRMDEATVQRLTA</sequence>
<keyword evidence="11" id="KW-0378">Hydrolase</keyword>
<dbReference type="InterPro" id="IPR007484">
    <property type="entry name" value="Peptidase_M28"/>
</dbReference>
<reference evidence="23 24" key="1">
    <citation type="submission" date="2023-11" db="EMBL/GenBank/DDBJ databases">
        <title>Arctic aerobic anoxygenic photoheterotroph Sediminicoccus rosea KRV36 adapts its photosynthesis to long days of polar summer.</title>
        <authorList>
            <person name="Tomasch J."/>
            <person name="Kopejtka K."/>
            <person name="Bily T."/>
            <person name="Gardiner A.T."/>
            <person name="Gardian Z."/>
            <person name="Shivaramu S."/>
            <person name="Koblizek M."/>
            <person name="Engelhardt F."/>
            <person name="Kaftan D."/>
        </authorList>
    </citation>
    <scope>NUCLEOTIDE SEQUENCE [LARGE SCALE GENOMIC DNA]</scope>
    <source>
        <strain evidence="23 24">R-30</strain>
    </source>
</reference>
<protein>
    <recommendedName>
        <fullName evidence="5">Carboxypeptidase Q</fullName>
    </recommendedName>
    <alternativeName>
        <fullName evidence="20">Plasma glutamate carboxypeptidase</fullName>
    </alternativeName>
</protein>
<name>A0ABZ0PCR4_9PROT</name>
<comment type="subcellular location">
    <subcellularLocation>
        <location evidence="1">Endoplasmic reticulum</location>
    </subcellularLocation>
    <subcellularLocation>
        <location evidence="3">Golgi apparatus</location>
    </subcellularLocation>
    <subcellularLocation>
        <location evidence="2">Lysosome</location>
    </subcellularLocation>
    <subcellularLocation>
        <location evidence="4">Secreted</location>
    </subcellularLocation>
</comment>
<dbReference type="RefSeq" id="WP_318647464.1">
    <property type="nucleotide sequence ID" value="NZ_CP137852.1"/>
</dbReference>
<evidence type="ECO:0000259" key="21">
    <source>
        <dbReference type="Pfam" id="PF02225"/>
    </source>
</evidence>
<evidence type="ECO:0000256" key="19">
    <source>
        <dbReference type="ARBA" id="ARBA00025833"/>
    </source>
</evidence>
<evidence type="ECO:0000256" key="15">
    <source>
        <dbReference type="ARBA" id="ARBA00023049"/>
    </source>
</evidence>
<evidence type="ECO:0000256" key="16">
    <source>
        <dbReference type="ARBA" id="ARBA00023145"/>
    </source>
</evidence>
<evidence type="ECO:0000256" key="4">
    <source>
        <dbReference type="ARBA" id="ARBA00004613"/>
    </source>
</evidence>
<dbReference type="InterPro" id="IPR039866">
    <property type="entry name" value="CPQ"/>
</dbReference>
<keyword evidence="17" id="KW-0325">Glycoprotein</keyword>
<dbReference type="EMBL" id="CP137852">
    <property type="protein sequence ID" value="WPB83489.1"/>
    <property type="molecule type" value="Genomic_DNA"/>
</dbReference>
<feature type="domain" description="Peptidase M28" evidence="22">
    <location>
        <begin position="217"/>
        <end position="407"/>
    </location>
</feature>
<evidence type="ECO:0000313" key="23">
    <source>
        <dbReference type="EMBL" id="WPB83489.1"/>
    </source>
</evidence>
<evidence type="ECO:0000256" key="14">
    <source>
        <dbReference type="ARBA" id="ARBA00023034"/>
    </source>
</evidence>
<evidence type="ECO:0000256" key="18">
    <source>
        <dbReference type="ARBA" id="ARBA00023228"/>
    </source>
</evidence>
<evidence type="ECO:0000256" key="10">
    <source>
        <dbReference type="ARBA" id="ARBA00022729"/>
    </source>
</evidence>
<evidence type="ECO:0000256" key="7">
    <source>
        <dbReference type="ARBA" id="ARBA00022645"/>
    </source>
</evidence>
<evidence type="ECO:0000256" key="12">
    <source>
        <dbReference type="ARBA" id="ARBA00022824"/>
    </source>
</evidence>
<dbReference type="InterPro" id="IPR003137">
    <property type="entry name" value="PA_domain"/>
</dbReference>
<evidence type="ECO:0000256" key="9">
    <source>
        <dbReference type="ARBA" id="ARBA00022723"/>
    </source>
</evidence>
<evidence type="ECO:0000256" key="6">
    <source>
        <dbReference type="ARBA" id="ARBA00022525"/>
    </source>
</evidence>
<dbReference type="SUPFAM" id="SSF53187">
    <property type="entry name" value="Zn-dependent exopeptidases"/>
    <property type="match status" value="1"/>
</dbReference>
<keyword evidence="18" id="KW-0458">Lysosome</keyword>
<dbReference type="PANTHER" id="PTHR12053">
    <property type="entry name" value="PROTEASE FAMILY M28 PLASMA GLUTAMATE CARBOXYPEPTIDASE-RELATED"/>
    <property type="match status" value="1"/>
</dbReference>
<keyword evidence="9" id="KW-0479">Metal-binding</keyword>
<dbReference type="SUPFAM" id="SSF52025">
    <property type="entry name" value="PA domain"/>
    <property type="match status" value="1"/>
</dbReference>
<accession>A0ABZ0PCR4</accession>
<dbReference type="Gene3D" id="3.50.30.30">
    <property type="match status" value="1"/>
</dbReference>
<keyword evidence="13" id="KW-0862">Zinc</keyword>
<evidence type="ECO:0000313" key="24">
    <source>
        <dbReference type="Proteomes" id="UP001305521"/>
    </source>
</evidence>